<sequence length="243" mass="28516">MTKNLKLLFIHHSTGGNLIKYGKVRDLVREKLQNIEFWDHGYNLYPIFPRLLAMFTFHTGLTDKNGQITGEDFDIVLSNNSPREYADIFSRDPTSFTLKQILNHDIIMFKNCFPTTKIESDEKLEEHKKYYTQVANSLKKYPDKLFIVFTSPPLRLEVTRPDWAKRARELANWMKSELIEGSKNLKVFDFFDLLADKIGENANMLRRDYCPWFSRDSHPNTKANREIAPKLAEFMKDISGNIR</sequence>
<comment type="caution">
    <text evidence="1">The sequence shown here is derived from an EMBL/GenBank/DDBJ whole genome shotgun (WGS) entry which is preliminary data.</text>
</comment>
<reference evidence="1 2" key="1">
    <citation type="journal article" date="2016" name="Nat. Commun.">
        <title>Thousands of microbial genomes shed light on interconnected biogeochemical processes in an aquifer system.</title>
        <authorList>
            <person name="Anantharaman K."/>
            <person name="Brown C.T."/>
            <person name="Hug L.A."/>
            <person name="Sharon I."/>
            <person name="Castelle C.J."/>
            <person name="Probst A.J."/>
            <person name="Thomas B.C."/>
            <person name="Singh A."/>
            <person name="Wilkins M.J."/>
            <person name="Karaoz U."/>
            <person name="Brodie E.L."/>
            <person name="Williams K.H."/>
            <person name="Hubbard S.S."/>
            <person name="Banfield J.F."/>
        </authorList>
    </citation>
    <scope>NUCLEOTIDE SEQUENCE [LARGE SCALE GENOMIC DNA]</scope>
</reference>
<evidence type="ECO:0008006" key="3">
    <source>
        <dbReference type="Google" id="ProtNLM"/>
    </source>
</evidence>
<dbReference type="STRING" id="1802061.A3A93_00015"/>
<organism evidence="1 2">
    <name type="scientific">Candidatus Roizmanbacteria bacterium RIFCSPLOWO2_01_FULL_38_12</name>
    <dbReference type="NCBI Taxonomy" id="1802061"/>
    <lineage>
        <taxon>Bacteria</taxon>
        <taxon>Candidatus Roizmaniibacteriota</taxon>
    </lineage>
</organism>
<evidence type="ECO:0000313" key="2">
    <source>
        <dbReference type="Proteomes" id="UP000177141"/>
    </source>
</evidence>
<dbReference type="SUPFAM" id="SSF52266">
    <property type="entry name" value="SGNH hydrolase"/>
    <property type="match status" value="1"/>
</dbReference>
<proteinExistence type="predicted"/>
<dbReference type="AlphaFoldDB" id="A0A1F7J0Z3"/>
<dbReference type="EMBL" id="MGAL01000002">
    <property type="protein sequence ID" value="OGK49254.1"/>
    <property type="molecule type" value="Genomic_DNA"/>
</dbReference>
<dbReference type="Proteomes" id="UP000177141">
    <property type="component" value="Unassembled WGS sequence"/>
</dbReference>
<accession>A0A1F7J0Z3</accession>
<gene>
    <name evidence="1" type="ORF">A3A93_00015</name>
</gene>
<name>A0A1F7J0Z3_9BACT</name>
<evidence type="ECO:0000313" key="1">
    <source>
        <dbReference type="EMBL" id="OGK49254.1"/>
    </source>
</evidence>
<dbReference type="Gene3D" id="3.40.50.1110">
    <property type="entry name" value="SGNH hydrolase"/>
    <property type="match status" value="1"/>
</dbReference>
<dbReference type="InterPro" id="IPR036514">
    <property type="entry name" value="SGNH_hydro_sf"/>
</dbReference>
<protein>
    <recommendedName>
        <fullName evidence="3">SGNH hydrolase-type esterase domain-containing protein</fullName>
    </recommendedName>
</protein>